<dbReference type="Gene3D" id="3.40.50.2000">
    <property type="entry name" value="Glycogen Phosphorylase B"/>
    <property type="match status" value="1"/>
</dbReference>
<keyword evidence="2" id="KW-1185">Reference proteome</keyword>
<dbReference type="SUPFAM" id="SSF53756">
    <property type="entry name" value="UDP-Glycosyltransferase/glycogen phosphorylase"/>
    <property type="match status" value="1"/>
</dbReference>
<proteinExistence type="predicted"/>
<evidence type="ECO:0000313" key="1">
    <source>
        <dbReference type="EMBL" id="PRC94350.1"/>
    </source>
</evidence>
<dbReference type="RefSeq" id="WP_105530674.1">
    <property type="nucleotide sequence ID" value="NZ_PUGF01000003.1"/>
</dbReference>
<reference evidence="1 2" key="1">
    <citation type="submission" date="2018-02" db="EMBL/GenBank/DDBJ databases">
        <title>Solimicrobium silvestre gen. nov., sp. nov., isolated from alpine forest soil.</title>
        <authorList>
            <person name="Margesin R."/>
            <person name="Albuquerque L."/>
            <person name="Zhang D.-C."/>
            <person name="Froufe H.J.C."/>
            <person name="Severino R."/>
            <person name="Roxo I."/>
            <person name="Egas C."/>
            <person name="Da Costa M.S."/>
        </authorList>
    </citation>
    <scope>NUCLEOTIDE SEQUENCE [LARGE SCALE GENOMIC DNA]</scope>
    <source>
        <strain evidence="1 2">S20-91</strain>
    </source>
</reference>
<dbReference type="EMBL" id="PUGF01000003">
    <property type="protein sequence ID" value="PRC94350.1"/>
    <property type="molecule type" value="Genomic_DNA"/>
</dbReference>
<dbReference type="AlphaFoldDB" id="A0A2S9H308"/>
<dbReference type="OrthoDB" id="9802126at2"/>
<evidence type="ECO:0000313" key="2">
    <source>
        <dbReference type="Proteomes" id="UP000237839"/>
    </source>
</evidence>
<dbReference type="Proteomes" id="UP000237839">
    <property type="component" value="Unassembled WGS sequence"/>
</dbReference>
<sequence>MIHRQMRVLLFCHDAKGLGHLRRISRIAASLQGDFSCLIMTGMTESHWMVPQECETIKLPSWDGISAVRAKRYNRPRWLHVPIEEAVSIRSRMIASVSEAFQPDAILVDYLPFGINDELRPLLKTTTARKYFIHRGIADSADADMLFGAASQDFGEVYDRIIVTADRRIVDVVKEYKFVPNTAAKTVYVGYVWPPQANHTHGTSEDAPRVVCSCGGGTGGGALLAACIDAARMMPNCNFDVIVGPHGAVPITASLPINCHITMVHKDLTSLHQNAAVVVTHGGYNSVIEAASGGARILVYHLESQTPDSDERIHFEQRLSRYYPVTSVKSLQELTNDIKREVSRAMLEGKAKFVLESDALPRINMLLKSDLMSPKVRQLGEEFELDSQI</sequence>
<comment type="caution">
    <text evidence="1">The sequence shown here is derived from an EMBL/GenBank/DDBJ whole genome shotgun (WGS) entry which is preliminary data.</text>
</comment>
<name>A0A2S9H308_9BURK</name>
<gene>
    <name evidence="1" type="ORF">S2091_0971</name>
</gene>
<organism evidence="1 2">
    <name type="scientific">Solimicrobium silvestre</name>
    <dbReference type="NCBI Taxonomy" id="2099400"/>
    <lineage>
        <taxon>Bacteria</taxon>
        <taxon>Pseudomonadati</taxon>
        <taxon>Pseudomonadota</taxon>
        <taxon>Betaproteobacteria</taxon>
        <taxon>Burkholderiales</taxon>
        <taxon>Oxalobacteraceae</taxon>
        <taxon>Solimicrobium</taxon>
    </lineage>
</organism>
<accession>A0A2S9H308</accession>
<dbReference type="GO" id="GO:0016740">
    <property type="term" value="F:transferase activity"/>
    <property type="evidence" value="ECO:0007669"/>
    <property type="project" value="UniProtKB-KW"/>
</dbReference>
<keyword evidence="1" id="KW-0808">Transferase</keyword>
<protein>
    <submittedName>
        <fullName evidence="1">Putative glycosyl transferase</fullName>
    </submittedName>
</protein>